<dbReference type="Gene3D" id="2.60.40.10">
    <property type="entry name" value="Immunoglobulins"/>
    <property type="match status" value="1"/>
</dbReference>
<name>A0ABX7LDN0_9BACL</name>
<dbReference type="Proteomes" id="UP000663452">
    <property type="component" value="Chromosome"/>
</dbReference>
<organism evidence="2 3">
    <name type="scientific">Paenibacillus tianjinensis</name>
    <dbReference type="NCBI Taxonomy" id="2810347"/>
    <lineage>
        <taxon>Bacteria</taxon>
        <taxon>Bacillati</taxon>
        <taxon>Bacillota</taxon>
        <taxon>Bacilli</taxon>
        <taxon>Bacillales</taxon>
        <taxon>Paenibacillaceae</taxon>
        <taxon>Paenibacillus</taxon>
    </lineage>
</organism>
<evidence type="ECO:0008006" key="4">
    <source>
        <dbReference type="Google" id="ProtNLM"/>
    </source>
</evidence>
<gene>
    <name evidence="2" type="ORF">JRJ22_05140</name>
</gene>
<evidence type="ECO:0000313" key="2">
    <source>
        <dbReference type="EMBL" id="QSF46011.1"/>
    </source>
</evidence>
<reference evidence="2 3" key="1">
    <citation type="submission" date="2021-02" db="EMBL/GenBank/DDBJ databases">
        <title>Paenibacillus tianjinensis sp. nov.</title>
        <authorList>
            <person name="Liu H."/>
        </authorList>
    </citation>
    <scope>NUCLEOTIDE SEQUENCE [LARGE SCALE GENOMIC DNA]</scope>
    <source>
        <strain evidence="2 3">TB2019</strain>
    </source>
</reference>
<keyword evidence="3" id="KW-1185">Reference proteome</keyword>
<evidence type="ECO:0000256" key="1">
    <source>
        <dbReference type="SAM" id="MobiDB-lite"/>
    </source>
</evidence>
<protein>
    <recommendedName>
        <fullName evidence="4">PKD/Chitinase domain-containing protein</fullName>
    </recommendedName>
</protein>
<dbReference type="InterPro" id="IPR013783">
    <property type="entry name" value="Ig-like_fold"/>
</dbReference>
<dbReference type="RefSeq" id="WP_206103526.1">
    <property type="nucleotide sequence ID" value="NZ_CP070969.1"/>
</dbReference>
<feature type="compositionally biased region" description="Pro residues" evidence="1">
    <location>
        <begin position="417"/>
        <end position="429"/>
    </location>
</feature>
<feature type="compositionally biased region" description="Low complexity" evidence="1">
    <location>
        <begin position="401"/>
        <end position="416"/>
    </location>
</feature>
<proteinExistence type="predicted"/>
<evidence type="ECO:0000313" key="3">
    <source>
        <dbReference type="Proteomes" id="UP000663452"/>
    </source>
</evidence>
<accession>A0ABX7LDN0</accession>
<feature type="region of interest" description="Disordered" evidence="1">
    <location>
        <begin position="401"/>
        <end position="435"/>
    </location>
</feature>
<dbReference type="InterPro" id="IPR035986">
    <property type="entry name" value="PKD_dom_sf"/>
</dbReference>
<dbReference type="EMBL" id="CP070969">
    <property type="protein sequence ID" value="QSF46011.1"/>
    <property type="molecule type" value="Genomic_DNA"/>
</dbReference>
<dbReference type="SUPFAM" id="SSF49299">
    <property type="entry name" value="PKD domain"/>
    <property type="match status" value="1"/>
</dbReference>
<sequence length="753" mass="82308">MRKVGVLLLASMLIFSILNIHVASAIGSNNRTGTVSVPISYGLVGDDNSAKAFTLDLPLGVNASSINLSTLKYNGTNAVNSLQISNGKIKLSLKGVEASKTVQVKGLYSGQYPFESKIGNSIWRYADGRTWQINDYSPSTDTMTKKDLPAPDFTYPSERVPKVTVNAAGNQSTEGRFWKTLSMESVDEKYVDQNSILVTIMKTDAWVTNAYPKGNKLVIAYQIPITADDQGGWDNVTSTANPPVVYPAMGRFYKANVWYYYTSSAKIPTYSYGGTVTFDYSLPTEPTLLGEVDLIKPNPNPTEATGSDIPVVISLKGTLAAYTDTSNIQEWVFYAKESNNDASLQVKKDYVKKLSSTQEFTFYIKKENAAATNFKQEYALTVTVRFTKPIIMPDGPISSLTQSLSSSASTYNGPKPSSGPNPTPPPSTGKPPEARISMPDQVVAGEKFIVSGADSFDPDGTIVKYIWQHPNVQDALYGKSSDTRYGLDSIDTTQTITLTVVDNDGLTATTSRDIKVIAPAPAAKLQILGTLKENRKITLHNASKNAADDFPMIPGKTKFTISAVSGGTNADIKYSGSLSGTDNADILIKVAGQYKATLYVENTAGYSATKSITFTVQPDQPPVPYISMPNTVYRDPSNGNKASVTIDDLSISPDYDYLAKRVWEYRYDSDNDGNYAEEAWVLMNNGNLDRINFYPTEVGRYEIRLTTKEEFGQPTIDEFVSINDRKSADTANQNVAERIVTVLNRPPLSDWSL</sequence>